<dbReference type="InterPro" id="IPR047664">
    <property type="entry name" value="SWEET"/>
</dbReference>
<proteinExistence type="inferred from homology"/>
<dbReference type="EMBL" id="CM029038">
    <property type="protein sequence ID" value="KAG2650695.1"/>
    <property type="molecule type" value="Genomic_DNA"/>
</dbReference>
<reference evidence="13" key="1">
    <citation type="submission" date="2020-05" db="EMBL/GenBank/DDBJ databases">
        <title>WGS assembly of Panicum virgatum.</title>
        <authorList>
            <person name="Lovell J.T."/>
            <person name="Jenkins J."/>
            <person name="Shu S."/>
            <person name="Juenger T.E."/>
            <person name="Schmutz J."/>
        </authorList>
    </citation>
    <scope>NUCLEOTIDE SEQUENCE</scope>
    <source>
        <strain evidence="13">AP13</strain>
    </source>
</reference>
<evidence type="ECO:0000256" key="8">
    <source>
        <dbReference type="ARBA" id="ARBA00022989"/>
    </source>
</evidence>
<feature type="transmembrane region" description="Helical" evidence="12">
    <location>
        <begin position="45"/>
        <end position="65"/>
    </location>
</feature>
<dbReference type="AlphaFoldDB" id="A0A8T0WTN9"/>
<evidence type="ECO:0000256" key="10">
    <source>
        <dbReference type="ARBA" id="ARBA00037238"/>
    </source>
</evidence>
<feature type="transmembrane region" description="Helical" evidence="12">
    <location>
        <begin position="192"/>
        <end position="214"/>
    </location>
</feature>
<gene>
    <name evidence="13" type="ORF">PVAP13_1NG198700</name>
</gene>
<evidence type="ECO:0000313" key="14">
    <source>
        <dbReference type="Proteomes" id="UP000823388"/>
    </source>
</evidence>
<feature type="transmembrane region" description="Helical" evidence="12">
    <location>
        <begin position="6"/>
        <end position="24"/>
    </location>
</feature>
<sequence length="253" mass="27650">MISPDTIRTAIGVIGNGTALVLFLSPVPTFIRIWKKGSVEQYSPVPYVATLLNCMMWVLYGLPLVHPHSMLVITINGTGMAIELTYVTLFLLYSTGPARRKVVLLLAAEVAFVCAVAVLVLSLAHTHERRSMIVGILCVLFGTGMYAAPLSVMKMVIQTKSVEYMPLFLSLASLVNGICWTAYALIKFDLYITIPNGLGVLFAVAQVVLYAIYYKSTQEIIEARRRKANQVAMTEVVVDDGKTNNSHAGAGLY</sequence>
<comment type="function">
    <text evidence="12">Mediates both low-affinity uptake and efflux of sugar across the membrane.</text>
</comment>
<organism evidence="13 14">
    <name type="scientific">Panicum virgatum</name>
    <name type="common">Blackwell switchgrass</name>
    <dbReference type="NCBI Taxonomy" id="38727"/>
    <lineage>
        <taxon>Eukaryota</taxon>
        <taxon>Viridiplantae</taxon>
        <taxon>Streptophyta</taxon>
        <taxon>Embryophyta</taxon>
        <taxon>Tracheophyta</taxon>
        <taxon>Spermatophyta</taxon>
        <taxon>Magnoliopsida</taxon>
        <taxon>Liliopsida</taxon>
        <taxon>Poales</taxon>
        <taxon>Poaceae</taxon>
        <taxon>PACMAD clade</taxon>
        <taxon>Panicoideae</taxon>
        <taxon>Panicodae</taxon>
        <taxon>Paniceae</taxon>
        <taxon>Panicinae</taxon>
        <taxon>Panicum</taxon>
        <taxon>Panicum sect. Hiantes</taxon>
    </lineage>
</organism>
<evidence type="ECO:0000256" key="3">
    <source>
        <dbReference type="ARBA" id="ARBA00022448"/>
    </source>
</evidence>
<evidence type="ECO:0000256" key="4">
    <source>
        <dbReference type="ARBA" id="ARBA00022475"/>
    </source>
</evidence>
<feature type="transmembrane region" description="Helical" evidence="12">
    <location>
        <begin position="164"/>
        <end position="186"/>
    </location>
</feature>
<dbReference type="OrthoDB" id="409725at2759"/>
<keyword evidence="7" id="KW-0677">Repeat</keyword>
<name>A0A8T0WTN9_PANVG</name>
<evidence type="ECO:0000256" key="5">
    <source>
        <dbReference type="ARBA" id="ARBA00022597"/>
    </source>
</evidence>
<evidence type="ECO:0000256" key="9">
    <source>
        <dbReference type="ARBA" id="ARBA00023136"/>
    </source>
</evidence>
<evidence type="ECO:0000256" key="7">
    <source>
        <dbReference type="ARBA" id="ARBA00022737"/>
    </source>
</evidence>
<keyword evidence="9 12" id="KW-0472">Membrane</keyword>
<keyword evidence="3 12" id="KW-0813">Transport</keyword>
<keyword evidence="8 12" id="KW-1133">Transmembrane helix</keyword>
<keyword evidence="5 12" id="KW-0762">Sugar transport</keyword>
<evidence type="ECO:0000256" key="11">
    <source>
        <dbReference type="ARBA" id="ARBA00038715"/>
    </source>
</evidence>
<feature type="transmembrane region" description="Helical" evidence="12">
    <location>
        <begin position="71"/>
        <end position="93"/>
    </location>
</feature>
<dbReference type="FunFam" id="1.20.1280.290:FF:000002">
    <property type="entry name" value="Bidirectional sugar transporter SWEET"/>
    <property type="match status" value="1"/>
</dbReference>
<comment type="function">
    <text evidence="10">Mediates both low-affinity uptake and efflux of sugar across the plasma membrane.</text>
</comment>
<accession>A0A8T0WTN9</accession>
<dbReference type="Gene3D" id="1.20.1280.290">
    <property type="match status" value="2"/>
</dbReference>
<evidence type="ECO:0000256" key="1">
    <source>
        <dbReference type="ARBA" id="ARBA00004651"/>
    </source>
</evidence>
<keyword evidence="4" id="KW-1003">Cell membrane</keyword>
<dbReference type="GO" id="GO:0051119">
    <property type="term" value="F:sugar transmembrane transporter activity"/>
    <property type="evidence" value="ECO:0007669"/>
    <property type="project" value="InterPro"/>
</dbReference>
<keyword evidence="14" id="KW-1185">Reference proteome</keyword>
<comment type="subcellular location">
    <subcellularLocation>
        <location evidence="1 12">Cell membrane</location>
        <topology evidence="1 12">Multi-pass membrane protein</topology>
    </subcellularLocation>
</comment>
<dbReference type="PANTHER" id="PTHR10791:SF130">
    <property type="entry name" value="BIDIRECTIONAL SUGAR TRANSPORTER SWEET6-RELATED"/>
    <property type="match status" value="1"/>
</dbReference>
<feature type="transmembrane region" description="Helical" evidence="12">
    <location>
        <begin position="131"/>
        <end position="152"/>
    </location>
</feature>
<comment type="subunit">
    <text evidence="11">Forms homooligomers and/or heterooligomers.</text>
</comment>
<evidence type="ECO:0000256" key="12">
    <source>
        <dbReference type="RuleBase" id="RU910715"/>
    </source>
</evidence>
<evidence type="ECO:0000313" key="13">
    <source>
        <dbReference type="EMBL" id="KAG2650695.1"/>
    </source>
</evidence>
<dbReference type="PANTHER" id="PTHR10791">
    <property type="entry name" value="RAG1-ACTIVATING PROTEIN 1"/>
    <property type="match status" value="1"/>
</dbReference>
<evidence type="ECO:0000256" key="2">
    <source>
        <dbReference type="ARBA" id="ARBA00007809"/>
    </source>
</evidence>
<protein>
    <recommendedName>
        <fullName evidence="12">Bidirectional sugar transporter SWEET</fullName>
    </recommendedName>
</protein>
<dbReference type="Proteomes" id="UP000823388">
    <property type="component" value="Chromosome 1N"/>
</dbReference>
<evidence type="ECO:0000256" key="6">
    <source>
        <dbReference type="ARBA" id="ARBA00022692"/>
    </source>
</evidence>
<dbReference type="InterPro" id="IPR004316">
    <property type="entry name" value="SWEET_rpt"/>
</dbReference>
<dbReference type="Pfam" id="PF03083">
    <property type="entry name" value="MtN3_slv"/>
    <property type="match status" value="2"/>
</dbReference>
<dbReference type="FunFam" id="1.20.1280.290:FF:000001">
    <property type="entry name" value="Bidirectional sugar transporter SWEET"/>
    <property type="match status" value="1"/>
</dbReference>
<keyword evidence="6 12" id="KW-0812">Transmembrane</keyword>
<dbReference type="GO" id="GO:0005886">
    <property type="term" value="C:plasma membrane"/>
    <property type="evidence" value="ECO:0007669"/>
    <property type="project" value="UniProtKB-SubCell"/>
</dbReference>
<comment type="similarity">
    <text evidence="2 12">Belongs to the SWEET sugar transporter family.</text>
</comment>
<comment type="caution">
    <text evidence="13">The sequence shown here is derived from an EMBL/GenBank/DDBJ whole genome shotgun (WGS) entry which is preliminary data.</text>
</comment>
<feature type="transmembrane region" description="Helical" evidence="12">
    <location>
        <begin position="102"/>
        <end position="125"/>
    </location>
</feature>